<keyword evidence="3" id="KW-0446">Lipid-binding</keyword>
<name>A0ABQ3Y141_9ACTN</name>
<evidence type="ECO:0000256" key="1">
    <source>
        <dbReference type="ARBA" id="ARBA00004255"/>
    </source>
</evidence>
<gene>
    <name evidence="5" type="ORF">Ade02nite_23600</name>
</gene>
<evidence type="ECO:0000313" key="5">
    <source>
        <dbReference type="EMBL" id="GID73719.1"/>
    </source>
</evidence>
<reference evidence="5 6" key="1">
    <citation type="submission" date="2021-01" db="EMBL/GenBank/DDBJ databases">
        <title>Whole genome shotgun sequence of Actinoplanes deccanensis NBRC 13994.</title>
        <authorList>
            <person name="Komaki H."/>
            <person name="Tamura T."/>
        </authorList>
    </citation>
    <scope>NUCLEOTIDE SEQUENCE [LARGE SCALE GENOMIC DNA]</scope>
    <source>
        <strain evidence="5 6">NBRC 13994</strain>
    </source>
</reference>
<dbReference type="Pfam" id="PF05719">
    <property type="entry name" value="GPP34"/>
    <property type="match status" value="1"/>
</dbReference>
<proteinExistence type="predicted"/>
<evidence type="ECO:0000256" key="4">
    <source>
        <dbReference type="ARBA" id="ARBA00023136"/>
    </source>
</evidence>
<dbReference type="EMBL" id="BOMI01000037">
    <property type="protein sequence ID" value="GID73719.1"/>
    <property type="molecule type" value="Genomic_DNA"/>
</dbReference>
<keyword evidence="6" id="KW-1185">Reference proteome</keyword>
<protein>
    <recommendedName>
        <fullName evidence="7">Golgi phosphoprotein 3 GPP34</fullName>
    </recommendedName>
</protein>
<comment type="caution">
    <text evidence="5">The sequence shown here is derived from an EMBL/GenBank/DDBJ whole genome shotgun (WGS) entry which is preliminary data.</text>
</comment>
<evidence type="ECO:0000313" key="6">
    <source>
        <dbReference type="Proteomes" id="UP000609879"/>
    </source>
</evidence>
<evidence type="ECO:0008006" key="7">
    <source>
        <dbReference type="Google" id="ProtNLM"/>
    </source>
</evidence>
<dbReference type="Gene3D" id="1.10.3630.10">
    <property type="entry name" value="yeast vps74-n-term truncation variant domain like"/>
    <property type="match status" value="1"/>
</dbReference>
<keyword evidence="4" id="KW-0472">Membrane</keyword>
<accession>A0ABQ3Y141</accession>
<evidence type="ECO:0000256" key="3">
    <source>
        <dbReference type="ARBA" id="ARBA00023121"/>
    </source>
</evidence>
<dbReference type="InterPro" id="IPR038261">
    <property type="entry name" value="GPP34-like_sf"/>
</dbReference>
<dbReference type="InterPro" id="IPR008628">
    <property type="entry name" value="GPP34-like"/>
</dbReference>
<organism evidence="5 6">
    <name type="scientific">Paractinoplanes deccanensis</name>
    <dbReference type="NCBI Taxonomy" id="113561"/>
    <lineage>
        <taxon>Bacteria</taxon>
        <taxon>Bacillati</taxon>
        <taxon>Actinomycetota</taxon>
        <taxon>Actinomycetes</taxon>
        <taxon>Micromonosporales</taxon>
        <taxon>Micromonosporaceae</taxon>
        <taxon>Paractinoplanes</taxon>
    </lineage>
</organism>
<dbReference type="RefSeq" id="WP_203761626.1">
    <property type="nucleotide sequence ID" value="NZ_BAAABO010000027.1"/>
</dbReference>
<evidence type="ECO:0000256" key="2">
    <source>
        <dbReference type="ARBA" id="ARBA00023034"/>
    </source>
</evidence>
<keyword evidence="2" id="KW-0333">Golgi apparatus</keyword>
<sequence length="206" mass="22671">MFYIMLDDRTGTLRAHSDLAGKALAAALLAELGPWFELDDEIVEPTYDARQRGTVPRDALGHKVLDTILGQRPSLALKEWIAFLADTAEEEVADRLCRANEITVSHRRRLTGKVNVYEPARRTDAAWPRARLSDQCCTGRALSHTDAILVGLCHASGLLHDVLLAAPPGTYESAMQQVAAQLEEPYDVVLLDVLERMVNAKTGQLA</sequence>
<comment type="subcellular location">
    <subcellularLocation>
        <location evidence="1">Golgi apparatus membrane</location>
        <topology evidence="1">Peripheral membrane protein</topology>
        <orientation evidence="1">Cytoplasmic side</orientation>
    </subcellularLocation>
</comment>
<dbReference type="Proteomes" id="UP000609879">
    <property type="component" value="Unassembled WGS sequence"/>
</dbReference>